<evidence type="ECO:0000256" key="8">
    <source>
        <dbReference type="ARBA" id="ARBA00023277"/>
    </source>
</evidence>
<keyword evidence="8 9" id="KW-0119">Carbohydrate metabolism</keyword>
<feature type="active site" description="Nucleophile" evidence="9">
    <location>
        <position position="326"/>
    </location>
</feature>
<dbReference type="CDD" id="cd11322">
    <property type="entry name" value="AmyAc_Glg_BE"/>
    <property type="match status" value="1"/>
</dbReference>
<dbReference type="HAMAP" id="MF_00685">
    <property type="entry name" value="GlgB"/>
    <property type="match status" value="1"/>
</dbReference>
<comment type="pathway">
    <text evidence="2 9">Glycan biosynthesis; glycogen biosynthesis.</text>
</comment>
<evidence type="ECO:0000313" key="11">
    <source>
        <dbReference type="EMBL" id="MFB2935349.1"/>
    </source>
</evidence>
<gene>
    <name evidence="9 11" type="primary">glgB</name>
    <name evidence="11" type="ORF">ACE1B6_08720</name>
</gene>
<dbReference type="InterPro" id="IPR037439">
    <property type="entry name" value="Branching_enzy"/>
</dbReference>
<evidence type="ECO:0000313" key="12">
    <source>
        <dbReference type="Proteomes" id="UP001576776"/>
    </source>
</evidence>
<comment type="function">
    <text evidence="9">Catalyzes the formation of the alpha-1,6-glucosidic linkages in glycogen by scission of a 1,4-alpha-linked oligosaccharide from growing alpha-1,4-glucan chains and the subsequent attachment of the oligosaccharide to the alpha-1,6 position.</text>
</comment>
<comment type="caution">
    <text evidence="11">The sequence shown here is derived from an EMBL/GenBank/DDBJ whole genome shotgun (WGS) entry which is preliminary data.</text>
</comment>
<dbReference type="PIRSF" id="PIRSF000463">
    <property type="entry name" value="GlgB"/>
    <property type="match status" value="1"/>
</dbReference>
<evidence type="ECO:0000256" key="4">
    <source>
        <dbReference type="ARBA" id="ARBA00022600"/>
    </source>
</evidence>
<dbReference type="InterPro" id="IPR006047">
    <property type="entry name" value="GH13_cat_dom"/>
</dbReference>
<dbReference type="SUPFAM" id="SSF51445">
    <property type="entry name" value="(Trans)glycosidases"/>
    <property type="match status" value="1"/>
</dbReference>
<dbReference type="SMART" id="SM00642">
    <property type="entry name" value="Aamy"/>
    <property type="match status" value="1"/>
</dbReference>
<keyword evidence="12" id="KW-1185">Reference proteome</keyword>
<dbReference type="EC" id="2.4.1.18" evidence="9"/>
<comment type="catalytic activity">
    <reaction evidence="1 9">
        <text>Transfers a segment of a (1-&gt;4)-alpha-D-glucan chain to a primary hydroxy group in a similar glucan chain.</text>
        <dbReference type="EC" id="2.4.1.18"/>
    </reaction>
</comment>
<dbReference type="PANTHER" id="PTHR43651:SF3">
    <property type="entry name" value="1,4-ALPHA-GLUCAN-BRANCHING ENZYME"/>
    <property type="match status" value="1"/>
</dbReference>
<evidence type="ECO:0000256" key="1">
    <source>
        <dbReference type="ARBA" id="ARBA00000826"/>
    </source>
</evidence>
<name>A0ABV4Y969_9CYAN</name>
<evidence type="ECO:0000256" key="5">
    <source>
        <dbReference type="ARBA" id="ARBA00022676"/>
    </source>
</evidence>
<dbReference type="Gene3D" id="2.60.40.10">
    <property type="entry name" value="Immunoglobulins"/>
    <property type="match status" value="1"/>
</dbReference>
<dbReference type="InterPro" id="IPR017853">
    <property type="entry name" value="GH"/>
</dbReference>
<feature type="active site" description="Proton donor" evidence="9">
    <location>
        <position position="379"/>
    </location>
</feature>
<evidence type="ECO:0000256" key="9">
    <source>
        <dbReference type="HAMAP-Rule" id="MF_00685"/>
    </source>
</evidence>
<keyword evidence="6 9" id="KW-0808">Transferase</keyword>
<dbReference type="RefSeq" id="WP_413256867.1">
    <property type="nucleotide sequence ID" value="NZ_JBHFNS010000040.1"/>
</dbReference>
<dbReference type="Gene3D" id="3.20.20.80">
    <property type="entry name" value="Glycosidases"/>
    <property type="match status" value="1"/>
</dbReference>
<proteinExistence type="inferred from homology"/>
<dbReference type="InterPro" id="IPR013783">
    <property type="entry name" value="Ig-like_fold"/>
</dbReference>
<comment type="similarity">
    <text evidence="3 9">Belongs to the glycosyl hydrolase 13 family. GlgB subfamily.</text>
</comment>
<dbReference type="SUPFAM" id="SSF51011">
    <property type="entry name" value="Glycosyl hydrolase domain"/>
    <property type="match status" value="1"/>
</dbReference>
<dbReference type="Gene3D" id="2.60.40.1180">
    <property type="entry name" value="Golgi alpha-mannosidase II"/>
    <property type="match status" value="1"/>
</dbReference>
<dbReference type="InterPro" id="IPR004193">
    <property type="entry name" value="Glyco_hydro_13_N"/>
</dbReference>
<dbReference type="Pfam" id="PF02922">
    <property type="entry name" value="CBM_48"/>
    <property type="match status" value="1"/>
</dbReference>
<sequence length="656" mass="76199">MTQLTVNPNYLETDSDRVSLITDHDLYLFNEGTHYHLYEKLGSHPIVVNGVKGTYFAVWAPNAGQVFVKGDFNDWHQEGFALTLREQSGIWEGFIPGMTKGSLYKYRIIHRYNGYAVDKADPFNSHQEIPPRTASIVWDTDYPWHDREWMENRAKYNSLDAPISIYEVHLGSWMRVPEEGNRFLNYREIASKLSEYVKRLGFTHVELMPITEHPFYASWGYQTTGYFAPSSRYGTPQDFMYLIDHLHQEGIGVILDWVPSHFPTDQHGLSYFDGTHLFEHADPRQGFHPDWQSSIFNYGRHEINSFLISSAFFWLDKCHIDGLRVDAVASMLYLDYSRKEGEWIANQYGGRDNLEAIAFLKRFNQAVYTHFPDVQTIAEESTAWEKVSRPIYDGGLGFGLKWDMGWMHDTLKYMSLDPIARKHHHNLLTFRMLYAFNENFVLPLSHDEVVHGKGSLINKMPGDYWQKFANLRVLFGYMYAQAAKKLLFMGGEFGQWQEWSHDRSLDWHLLDNPMHAGLQRWVTDLNHLYRQEKALHELDFSWEGFDWIDCNDWEKSIISLIRKSKSTDEAILVVANFTPVPRYNYRLGVPTDGFWQELLNSDSHDYGGSGVGNFGGVEAEEITCHDRNFSLNLHLPPLGILFMKVNSDRPETTISA</sequence>
<dbReference type="InterPro" id="IPR006048">
    <property type="entry name" value="A-amylase/branching_C"/>
</dbReference>
<dbReference type="Proteomes" id="UP001576776">
    <property type="component" value="Unassembled WGS sequence"/>
</dbReference>
<comment type="subunit">
    <text evidence="9">Monomer.</text>
</comment>
<keyword evidence="7 9" id="KW-0320">Glycogen biosynthesis</keyword>
<dbReference type="Pfam" id="PF00128">
    <property type="entry name" value="Alpha-amylase"/>
    <property type="match status" value="1"/>
</dbReference>
<dbReference type="InterPro" id="IPR044143">
    <property type="entry name" value="GlgB_N_E_set_prok"/>
</dbReference>
<evidence type="ECO:0000259" key="10">
    <source>
        <dbReference type="SMART" id="SM00642"/>
    </source>
</evidence>
<organism evidence="11 12">
    <name type="scientific">Floridaenema fluviatile BLCC-F154</name>
    <dbReference type="NCBI Taxonomy" id="3153640"/>
    <lineage>
        <taxon>Bacteria</taxon>
        <taxon>Bacillati</taxon>
        <taxon>Cyanobacteriota</taxon>
        <taxon>Cyanophyceae</taxon>
        <taxon>Oscillatoriophycideae</taxon>
        <taxon>Aerosakkonematales</taxon>
        <taxon>Aerosakkonemataceae</taxon>
        <taxon>Floridanema</taxon>
        <taxon>Floridanema fluviatile</taxon>
    </lineage>
</organism>
<dbReference type="NCBIfam" id="NF003811">
    <property type="entry name" value="PRK05402.1"/>
    <property type="match status" value="1"/>
</dbReference>
<dbReference type="CDD" id="cd02855">
    <property type="entry name" value="E_set_GBE_prok_N"/>
    <property type="match status" value="1"/>
</dbReference>
<dbReference type="InterPro" id="IPR006407">
    <property type="entry name" value="GlgB"/>
</dbReference>
<evidence type="ECO:0000256" key="7">
    <source>
        <dbReference type="ARBA" id="ARBA00023056"/>
    </source>
</evidence>
<dbReference type="NCBIfam" id="NF008967">
    <property type="entry name" value="PRK12313.1"/>
    <property type="match status" value="1"/>
</dbReference>
<accession>A0ABV4Y969</accession>
<dbReference type="InterPro" id="IPR013780">
    <property type="entry name" value="Glyco_hydro_b"/>
</dbReference>
<evidence type="ECO:0000256" key="3">
    <source>
        <dbReference type="ARBA" id="ARBA00009000"/>
    </source>
</evidence>
<reference evidence="11 12" key="1">
    <citation type="submission" date="2024-09" db="EMBL/GenBank/DDBJ databases">
        <title>Floridaenema gen nov. (Aerosakkonemataceae, Aerosakkonematales ord. nov., Cyanobacteria) from benthic tropical and subtropical fresh waters, with the description of four new species.</title>
        <authorList>
            <person name="Moretto J.A."/>
            <person name="Berthold D.E."/>
            <person name="Lefler F.W."/>
            <person name="Huang I.-S."/>
            <person name="Laughinghouse H. IV."/>
        </authorList>
    </citation>
    <scope>NUCLEOTIDE SEQUENCE [LARGE SCALE GENOMIC DNA]</scope>
    <source>
        <strain evidence="11 12">BLCC-F154</strain>
    </source>
</reference>
<evidence type="ECO:0000256" key="6">
    <source>
        <dbReference type="ARBA" id="ARBA00022679"/>
    </source>
</evidence>
<feature type="domain" description="Glycosyl hydrolase family 13 catalytic" evidence="10">
    <location>
        <begin position="167"/>
        <end position="539"/>
    </location>
</feature>
<protein>
    <recommendedName>
        <fullName evidence="9">1,4-alpha-glucan branching enzyme GlgB</fullName>
        <ecNumber evidence="9">2.4.1.18</ecNumber>
    </recommendedName>
    <alternativeName>
        <fullName evidence="9">1,4-alpha-D-glucan:1,4-alpha-D-glucan 6-glucosyl-transferase</fullName>
    </alternativeName>
    <alternativeName>
        <fullName evidence="9">Alpha-(1-&gt;4)-glucan branching enzyme</fullName>
    </alternativeName>
    <alternativeName>
        <fullName evidence="9">Glycogen branching enzyme</fullName>
        <shortName evidence="9">BE</shortName>
    </alternativeName>
</protein>
<keyword evidence="5 9" id="KW-0328">Glycosyltransferase</keyword>
<keyword evidence="4 9" id="KW-0321">Glycogen metabolism</keyword>
<evidence type="ECO:0000256" key="2">
    <source>
        <dbReference type="ARBA" id="ARBA00004964"/>
    </source>
</evidence>
<dbReference type="Pfam" id="PF02806">
    <property type="entry name" value="Alpha-amylase_C"/>
    <property type="match status" value="1"/>
</dbReference>
<dbReference type="PANTHER" id="PTHR43651">
    <property type="entry name" value="1,4-ALPHA-GLUCAN-BRANCHING ENZYME"/>
    <property type="match status" value="1"/>
</dbReference>
<dbReference type="NCBIfam" id="TIGR01515">
    <property type="entry name" value="branching_enzym"/>
    <property type="match status" value="1"/>
</dbReference>
<dbReference type="EMBL" id="JBHFNS010000040">
    <property type="protein sequence ID" value="MFB2935349.1"/>
    <property type="molecule type" value="Genomic_DNA"/>
</dbReference>